<dbReference type="EMBL" id="JARKHS020013786">
    <property type="protein sequence ID" value="KAK8775735.1"/>
    <property type="molecule type" value="Genomic_DNA"/>
</dbReference>
<dbReference type="InterPro" id="IPR042089">
    <property type="entry name" value="Peptidase_M13_dom_2"/>
</dbReference>
<dbReference type="InterPro" id="IPR024079">
    <property type="entry name" value="MetalloPept_cat_dom_sf"/>
</dbReference>
<evidence type="ECO:0000256" key="1">
    <source>
        <dbReference type="SAM" id="MobiDB-lite"/>
    </source>
</evidence>
<evidence type="ECO:0000259" key="2">
    <source>
        <dbReference type="Pfam" id="PF05649"/>
    </source>
</evidence>
<comment type="caution">
    <text evidence="3">The sequence shown here is derived from an EMBL/GenBank/DDBJ whole genome shotgun (WGS) entry which is preliminary data.</text>
</comment>
<feature type="region of interest" description="Disordered" evidence="1">
    <location>
        <begin position="316"/>
        <end position="370"/>
    </location>
</feature>
<proteinExistence type="predicted"/>
<organism evidence="3 4">
    <name type="scientific">Amblyomma americanum</name>
    <name type="common">Lone star tick</name>
    <dbReference type="NCBI Taxonomy" id="6943"/>
    <lineage>
        <taxon>Eukaryota</taxon>
        <taxon>Metazoa</taxon>
        <taxon>Ecdysozoa</taxon>
        <taxon>Arthropoda</taxon>
        <taxon>Chelicerata</taxon>
        <taxon>Arachnida</taxon>
        <taxon>Acari</taxon>
        <taxon>Parasitiformes</taxon>
        <taxon>Ixodida</taxon>
        <taxon>Ixodoidea</taxon>
        <taxon>Ixodidae</taxon>
        <taxon>Amblyomminae</taxon>
        <taxon>Amblyomma</taxon>
    </lineage>
</organism>
<dbReference type="AlphaFoldDB" id="A0AAQ4ELT0"/>
<dbReference type="SUPFAM" id="SSF55486">
    <property type="entry name" value="Metalloproteases ('zincins'), catalytic domain"/>
    <property type="match status" value="1"/>
</dbReference>
<accession>A0AAQ4ELT0</accession>
<dbReference type="InterPro" id="IPR008753">
    <property type="entry name" value="Peptidase_M13_N"/>
</dbReference>
<dbReference type="Proteomes" id="UP001321473">
    <property type="component" value="Unassembled WGS sequence"/>
</dbReference>
<gene>
    <name evidence="3" type="ORF">V5799_030920</name>
</gene>
<evidence type="ECO:0000313" key="4">
    <source>
        <dbReference type="Proteomes" id="UP001321473"/>
    </source>
</evidence>
<name>A0AAQ4ELT0_AMBAM</name>
<dbReference type="GO" id="GO:0006508">
    <property type="term" value="P:proteolysis"/>
    <property type="evidence" value="ECO:0007669"/>
    <property type="project" value="InterPro"/>
</dbReference>
<feature type="domain" description="Peptidase M13 N-terminal" evidence="2">
    <location>
        <begin position="20"/>
        <end position="270"/>
    </location>
</feature>
<feature type="compositionally biased region" description="Basic and acidic residues" evidence="1">
    <location>
        <begin position="333"/>
        <end position="345"/>
    </location>
</feature>
<keyword evidence="4" id="KW-1185">Reference proteome</keyword>
<dbReference type="Gene3D" id="3.40.390.10">
    <property type="entry name" value="Collagenase (Catalytic Domain)"/>
    <property type="match status" value="1"/>
</dbReference>
<dbReference type="Gene3D" id="1.10.1380.10">
    <property type="entry name" value="Neutral endopeptidase , domain2"/>
    <property type="match status" value="1"/>
</dbReference>
<dbReference type="GO" id="GO:0008237">
    <property type="term" value="F:metallopeptidase activity"/>
    <property type="evidence" value="ECO:0007669"/>
    <property type="project" value="InterPro"/>
</dbReference>
<reference evidence="3 4" key="1">
    <citation type="journal article" date="2023" name="Arcadia Sci">
        <title>De novo assembly of a long-read Amblyomma americanum tick genome.</title>
        <authorList>
            <person name="Chou S."/>
            <person name="Poskanzer K.E."/>
            <person name="Rollins M."/>
            <person name="Thuy-Boun P.S."/>
        </authorList>
    </citation>
    <scope>NUCLEOTIDE SEQUENCE [LARGE SCALE GENOMIC DNA]</scope>
    <source>
        <strain evidence="3">F_SG_1</strain>
        <tissue evidence="3">Salivary glands</tissue>
    </source>
</reference>
<sequence>MVSLNLDLLNLDTIPLVDPVDMMVRLAIDIGVAPVFDFWFFDDTFHERKRAMKFKISDFQEAWHKKREELKKQSPDKLSEYFSDQLRLYPGYDAQKSADFATKLRTFDEALVTAINKHVKPNTVFIIRVIEDMGKQTAPKIMPEKWAHMVANYTKGMYGGGAFIHVQKELLNALKELLEASDWGDRGFTTTLAWRLFDALSEYVQPAKLVGGKDKQEVCYDHVQEVMQFAMASHYLRPRVSLDTIRKAEEMFSNVREAFIAALKSSSWLKGTVFEYRPPDRGQDECPRRQSRQDSRRILRERALCFLPGHGTERGVLGRMAQSPIGEGTGEVVRPDTHSLQHEQSEPLLRGRKSRRDRSGGRTAARFLRP</sequence>
<dbReference type="Pfam" id="PF05649">
    <property type="entry name" value="Peptidase_M13_N"/>
    <property type="match status" value="1"/>
</dbReference>
<evidence type="ECO:0000313" key="3">
    <source>
        <dbReference type="EMBL" id="KAK8775735.1"/>
    </source>
</evidence>
<protein>
    <recommendedName>
        <fullName evidence="2">Peptidase M13 N-terminal domain-containing protein</fullName>
    </recommendedName>
</protein>